<accession>A0ABV7V7W8</accession>
<dbReference type="EMBL" id="JBHRYE010000048">
    <property type="protein sequence ID" value="MFC3673548.1"/>
    <property type="molecule type" value="Genomic_DNA"/>
</dbReference>
<gene>
    <name evidence="1" type="ORF">ACFOOT_19170</name>
</gene>
<organism evidence="1 2">
    <name type="scientific">Novosphingobium pokkalii</name>
    <dbReference type="NCBI Taxonomy" id="1770194"/>
    <lineage>
        <taxon>Bacteria</taxon>
        <taxon>Pseudomonadati</taxon>
        <taxon>Pseudomonadota</taxon>
        <taxon>Alphaproteobacteria</taxon>
        <taxon>Sphingomonadales</taxon>
        <taxon>Sphingomonadaceae</taxon>
        <taxon>Novosphingobium</taxon>
    </lineage>
</organism>
<protein>
    <submittedName>
        <fullName evidence="1">Uncharacterized protein</fullName>
    </submittedName>
</protein>
<evidence type="ECO:0000313" key="2">
    <source>
        <dbReference type="Proteomes" id="UP001595683"/>
    </source>
</evidence>
<sequence length="66" mass="7236">MRPDLPRAFADVTARLEDAHSLAVEGQRRDNASDMQRVLVGQLRAGLAEIDGRLSAMAAMLDRSSR</sequence>
<name>A0ABV7V7W8_9SPHN</name>
<evidence type="ECO:0000313" key="1">
    <source>
        <dbReference type="EMBL" id="MFC3673548.1"/>
    </source>
</evidence>
<dbReference type="RefSeq" id="WP_191325917.1">
    <property type="nucleotide sequence ID" value="NZ_BMZP01000024.1"/>
</dbReference>
<reference evidence="2" key="1">
    <citation type="journal article" date="2019" name="Int. J. Syst. Evol. Microbiol.">
        <title>The Global Catalogue of Microorganisms (GCM) 10K type strain sequencing project: providing services to taxonomists for standard genome sequencing and annotation.</title>
        <authorList>
            <consortium name="The Broad Institute Genomics Platform"/>
            <consortium name="The Broad Institute Genome Sequencing Center for Infectious Disease"/>
            <person name="Wu L."/>
            <person name="Ma J."/>
        </authorList>
    </citation>
    <scope>NUCLEOTIDE SEQUENCE [LARGE SCALE GENOMIC DNA]</scope>
    <source>
        <strain evidence="2">KCTC 42224</strain>
    </source>
</reference>
<proteinExistence type="predicted"/>
<keyword evidence="2" id="KW-1185">Reference proteome</keyword>
<dbReference type="Proteomes" id="UP001595683">
    <property type="component" value="Unassembled WGS sequence"/>
</dbReference>
<comment type="caution">
    <text evidence="1">The sequence shown here is derived from an EMBL/GenBank/DDBJ whole genome shotgun (WGS) entry which is preliminary data.</text>
</comment>